<dbReference type="Gene3D" id="3.40.50.1110">
    <property type="entry name" value="SGNH hydrolase"/>
    <property type="match status" value="1"/>
</dbReference>
<evidence type="ECO:0008006" key="3">
    <source>
        <dbReference type="Google" id="ProtNLM"/>
    </source>
</evidence>
<keyword evidence="2" id="KW-1185">Reference proteome</keyword>
<evidence type="ECO:0000313" key="1">
    <source>
        <dbReference type="EMBL" id="PBK85671.1"/>
    </source>
</evidence>
<reference evidence="2" key="1">
    <citation type="journal article" date="2017" name="Nat. Ecol. Evol.">
        <title>Genome expansion and lineage-specific genetic innovations in the forest pathogenic fungi Armillaria.</title>
        <authorList>
            <person name="Sipos G."/>
            <person name="Prasanna A.N."/>
            <person name="Walter M.C."/>
            <person name="O'Connor E."/>
            <person name="Balint B."/>
            <person name="Krizsan K."/>
            <person name="Kiss B."/>
            <person name="Hess J."/>
            <person name="Varga T."/>
            <person name="Slot J."/>
            <person name="Riley R."/>
            <person name="Boka B."/>
            <person name="Rigling D."/>
            <person name="Barry K."/>
            <person name="Lee J."/>
            <person name="Mihaltcheva S."/>
            <person name="LaButti K."/>
            <person name="Lipzen A."/>
            <person name="Waldron R."/>
            <person name="Moloney N.M."/>
            <person name="Sperisen C."/>
            <person name="Kredics L."/>
            <person name="Vagvoelgyi C."/>
            <person name="Patrignani A."/>
            <person name="Fitzpatrick D."/>
            <person name="Nagy I."/>
            <person name="Doyle S."/>
            <person name="Anderson J.B."/>
            <person name="Grigoriev I.V."/>
            <person name="Gueldener U."/>
            <person name="Muensterkoetter M."/>
            <person name="Nagy L.G."/>
        </authorList>
    </citation>
    <scope>NUCLEOTIDE SEQUENCE [LARGE SCALE GENOMIC DNA]</scope>
    <source>
        <strain evidence="2">Ar21-2</strain>
    </source>
</reference>
<evidence type="ECO:0000313" key="2">
    <source>
        <dbReference type="Proteomes" id="UP000217790"/>
    </source>
</evidence>
<dbReference type="Proteomes" id="UP000217790">
    <property type="component" value="Unassembled WGS sequence"/>
</dbReference>
<dbReference type="InParanoid" id="A0A2H3CRJ7"/>
<proteinExistence type="predicted"/>
<dbReference type="AlphaFoldDB" id="A0A2H3CRJ7"/>
<accession>A0A2H3CRJ7</accession>
<dbReference type="InterPro" id="IPR036514">
    <property type="entry name" value="SGNH_hydro_sf"/>
</dbReference>
<sequence>MYTLGLKVESTDSQIYFHGRWDASPGTWCCFVTQLTYTGPAQDLRSVALNLGPHTTSPLASIAVSVDYNNFTTVNVSSGTNDIPLEPSSRSSVVRINVEGWQNNWINLESLVLNSDANLLPYQPSELSFLFIGNSLSAGQYLPQGINQAWLFLIREHFKAEHTVIAQPGAALSDIASYGNVHGISFQFFKTEDTGYYYTTDHNYTTPWNFSRDKPTPTHIYLVFKWISRSLHNFQVYLKFVHHLRRIYDKQPIFVFTPWDWSAAGGEVSYYHDGKYEEIVSRR</sequence>
<protein>
    <recommendedName>
        <fullName evidence="3">SGNH hydrolase-type esterase domain-containing protein</fullName>
    </recommendedName>
</protein>
<name>A0A2H3CRJ7_ARMGA</name>
<organism evidence="1 2">
    <name type="scientific">Armillaria gallica</name>
    <name type="common">Bulbous honey fungus</name>
    <name type="synonym">Armillaria bulbosa</name>
    <dbReference type="NCBI Taxonomy" id="47427"/>
    <lineage>
        <taxon>Eukaryota</taxon>
        <taxon>Fungi</taxon>
        <taxon>Dikarya</taxon>
        <taxon>Basidiomycota</taxon>
        <taxon>Agaricomycotina</taxon>
        <taxon>Agaricomycetes</taxon>
        <taxon>Agaricomycetidae</taxon>
        <taxon>Agaricales</taxon>
        <taxon>Marasmiineae</taxon>
        <taxon>Physalacriaceae</taxon>
        <taxon>Armillaria</taxon>
    </lineage>
</organism>
<dbReference type="OrthoDB" id="3038155at2759"/>
<dbReference type="OMA" id="QGINQAW"/>
<gene>
    <name evidence="1" type="ORF">ARMGADRAFT_941667</name>
</gene>
<dbReference type="EMBL" id="KZ293689">
    <property type="protein sequence ID" value="PBK85671.1"/>
    <property type="molecule type" value="Genomic_DNA"/>
</dbReference>